<dbReference type="Pfam" id="PF03479">
    <property type="entry name" value="PCC"/>
    <property type="match status" value="1"/>
</dbReference>
<evidence type="ECO:0000259" key="1">
    <source>
        <dbReference type="PROSITE" id="PS51742"/>
    </source>
</evidence>
<gene>
    <name evidence="2" type="ORF">SAMN05446037_100482</name>
</gene>
<dbReference type="Gene3D" id="3.30.1330.80">
    <property type="entry name" value="Hypothetical protein, similar to alpha- acetolactate decarboxylase, domain 2"/>
    <property type="match status" value="1"/>
</dbReference>
<accession>A0A239BS86</accession>
<dbReference type="SUPFAM" id="SSF117856">
    <property type="entry name" value="AF0104/ALDC/Ptd012-like"/>
    <property type="match status" value="1"/>
</dbReference>
<feature type="domain" description="PPC" evidence="1">
    <location>
        <begin position="7"/>
        <end position="154"/>
    </location>
</feature>
<organism evidence="2 3">
    <name type="scientific">Anaerovirgula multivorans</name>
    <dbReference type="NCBI Taxonomy" id="312168"/>
    <lineage>
        <taxon>Bacteria</taxon>
        <taxon>Bacillati</taxon>
        <taxon>Bacillota</taxon>
        <taxon>Clostridia</taxon>
        <taxon>Peptostreptococcales</taxon>
        <taxon>Natronincolaceae</taxon>
        <taxon>Anaerovirgula</taxon>
    </lineage>
</organism>
<evidence type="ECO:0000313" key="2">
    <source>
        <dbReference type="EMBL" id="SNS10278.1"/>
    </source>
</evidence>
<keyword evidence="3" id="KW-1185">Reference proteome</keyword>
<dbReference type="CDD" id="cd11378">
    <property type="entry name" value="DUF296"/>
    <property type="match status" value="1"/>
</dbReference>
<proteinExistence type="predicted"/>
<protein>
    <recommendedName>
        <fullName evidence="1">PPC domain-containing protein</fullName>
    </recommendedName>
</protein>
<dbReference type="EMBL" id="FZOJ01000004">
    <property type="protein sequence ID" value="SNS10278.1"/>
    <property type="molecule type" value="Genomic_DNA"/>
</dbReference>
<dbReference type="PANTHER" id="PTHR34988:SF1">
    <property type="entry name" value="DNA-BINDING PROTEIN"/>
    <property type="match status" value="1"/>
</dbReference>
<name>A0A239BS86_9FIRM</name>
<dbReference type="OrthoDB" id="9791702at2"/>
<sequence>MHELCFGTNGRVVMVRLLPGSDLIQSMKKIAEENNISCGYIVTCIGSLESASFVYPIPKEDSYFNMVYSEAINLKGPVEFLGGQGIFAKDEEGEFQIHLHGSLSDGTMRVYGGHILNEGNIVLATIDLVIQELEGVDLKRTYHKESGIYFFTPSSKKEE</sequence>
<evidence type="ECO:0000313" key="3">
    <source>
        <dbReference type="Proteomes" id="UP000198304"/>
    </source>
</evidence>
<dbReference type="Proteomes" id="UP000198304">
    <property type="component" value="Unassembled WGS sequence"/>
</dbReference>
<dbReference type="RefSeq" id="WP_089281870.1">
    <property type="nucleotide sequence ID" value="NZ_FZOJ01000004.1"/>
</dbReference>
<dbReference type="PROSITE" id="PS51742">
    <property type="entry name" value="PPC"/>
    <property type="match status" value="1"/>
</dbReference>
<dbReference type="InterPro" id="IPR005175">
    <property type="entry name" value="PPC_dom"/>
</dbReference>
<dbReference type="AlphaFoldDB" id="A0A239BS86"/>
<dbReference type="PANTHER" id="PTHR34988">
    <property type="entry name" value="PROTEIN, PUTATIVE-RELATED"/>
    <property type="match status" value="1"/>
</dbReference>
<reference evidence="2 3" key="1">
    <citation type="submission" date="2017-06" db="EMBL/GenBank/DDBJ databases">
        <authorList>
            <person name="Kim H.J."/>
            <person name="Triplett B.A."/>
        </authorList>
    </citation>
    <scope>NUCLEOTIDE SEQUENCE [LARGE SCALE GENOMIC DNA]</scope>
    <source>
        <strain evidence="2 3">SCA</strain>
    </source>
</reference>